<dbReference type="PANTHER" id="PTHR34069">
    <property type="entry name" value="3-OXOACYL-[ACYL-CARRIER-PROTEIN] SYNTHASE 3"/>
    <property type="match status" value="1"/>
</dbReference>
<dbReference type="Pfam" id="PF08541">
    <property type="entry name" value="ACP_syn_III_C"/>
    <property type="match status" value="1"/>
</dbReference>
<keyword evidence="6 9" id="KW-0443">Lipid metabolism</keyword>
<keyword evidence="7 9" id="KW-0275">Fatty acid biosynthesis</keyword>
<comment type="function">
    <text evidence="9">Catalyzes the condensation reaction of fatty acid synthesis by the addition to an acyl acceptor of two carbons from malonyl-ACP. Catalyzes the first condensation reaction which initiates fatty acid synthesis and may therefore play a role in governing the total rate of fatty acid production. Possesses both acetoacetyl-ACP synthase and acetyl transacylase activities. Its substrate specificity determines the biosynthesis of branched-chain and/or straight-chain of fatty acids.</text>
</comment>
<feature type="active site" evidence="9">
    <location>
        <position position="249"/>
    </location>
</feature>
<comment type="similarity">
    <text evidence="1 9">Belongs to the thiolase-like superfamily. FabH family.</text>
</comment>
<evidence type="ECO:0000313" key="12">
    <source>
        <dbReference type="EMBL" id="RDL01606.1"/>
    </source>
</evidence>
<feature type="active site" evidence="9">
    <location>
        <position position="279"/>
    </location>
</feature>
<dbReference type="InterPro" id="IPR004655">
    <property type="entry name" value="FabH"/>
</dbReference>
<dbReference type="Pfam" id="PF08545">
    <property type="entry name" value="ACP_syn_III"/>
    <property type="match status" value="1"/>
</dbReference>
<dbReference type="CDD" id="cd00830">
    <property type="entry name" value="KAS_III"/>
    <property type="match status" value="1"/>
</dbReference>
<dbReference type="NCBIfam" id="NF006829">
    <property type="entry name" value="PRK09352.1"/>
    <property type="match status" value="1"/>
</dbReference>
<dbReference type="InterPro" id="IPR016039">
    <property type="entry name" value="Thiolase-like"/>
</dbReference>
<dbReference type="InterPro" id="IPR013747">
    <property type="entry name" value="ACP_syn_III_C"/>
</dbReference>
<evidence type="ECO:0000256" key="9">
    <source>
        <dbReference type="HAMAP-Rule" id="MF_01815"/>
    </source>
</evidence>
<comment type="subunit">
    <text evidence="9">Homodimer.</text>
</comment>
<feature type="active site" evidence="9">
    <location>
        <position position="112"/>
    </location>
</feature>
<comment type="catalytic activity">
    <reaction evidence="9">
        <text>malonyl-[ACP] + acetyl-CoA + H(+) = 3-oxobutanoyl-[ACP] + CO2 + CoA</text>
        <dbReference type="Rhea" id="RHEA:12080"/>
        <dbReference type="Rhea" id="RHEA-COMP:9623"/>
        <dbReference type="Rhea" id="RHEA-COMP:9625"/>
        <dbReference type="ChEBI" id="CHEBI:15378"/>
        <dbReference type="ChEBI" id="CHEBI:16526"/>
        <dbReference type="ChEBI" id="CHEBI:57287"/>
        <dbReference type="ChEBI" id="CHEBI:57288"/>
        <dbReference type="ChEBI" id="CHEBI:78449"/>
        <dbReference type="ChEBI" id="CHEBI:78450"/>
        <dbReference type="EC" id="2.3.1.180"/>
    </reaction>
</comment>
<evidence type="ECO:0000256" key="4">
    <source>
        <dbReference type="ARBA" id="ARBA00022679"/>
    </source>
</evidence>
<evidence type="ECO:0000256" key="1">
    <source>
        <dbReference type="ARBA" id="ARBA00008642"/>
    </source>
</evidence>
<keyword evidence="4 9" id="KW-0808">Transferase</keyword>
<comment type="subcellular location">
    <subcellularLocation>
        <location evidence="9">Cytoplasm</location>
    </subcellularLocation>
</comment>
<dbReference type="AlphaFoldDB" id="A0A288QA79"/>
<keyword evidence="3 9" id="KW-0444">Lipid biosynthesis</keyword>
<comment type="domain">
    <text evidence="9">The last Arg residue of the ACP-binding site is essential for the weak association between ACP/AcpP and FabH.</text>
</comment>
<evidence type="ECO:0000256" key="6">
    <source>
        <dbReference type="ARBA" id="ARBA00023098"/>
    </source>
</evidence>
<evidence type="ECO:0000259" key="10">
    <source>
        <dbReference type="Pfam" id="PF08541"/>
    </source>
</evidence>
<protein>
    <recommendedName>
        <fullName evidence="9">Beta-ketoacyl-[acyl-carrier-protein] synthase III</fullName>
        <shortName evidence="9">Beta-ketoacyl-ACP synthase III</shortName>
        <shortName evidence="9">KAS III</shortName>
        <ecNumber evidence="9">2.3.1.180</ecNumber>
    </recommendedName>
    <alternativeName>
        <fullName evidence="9">3-oxoacyl-[acyl-carrier-protein] synthase 3</fullName>
    </alternativeName>
    <alternativeName>
        <fullName evidence="9">3-oxoacyl-[acyl-carrier-protein] synthase III</fullName>
    </alternativeName>
</protein>
<dbReference type="GO" id="GO:0006633">
    <property type="term" value="P:fatty acid biosynthetic process"/>
    <property type="evidence" value="ECO:0007669"/>
    <property type="project" value="UniProtKB-UniRule"/>
</dbReference>
<gene>
    <name evidence="9" type="primary">fabH</name>
    <name evidence="12" type="ORF">DFP99_1513</name>
</gene>
<dbReference type="Proteomes" id="UP000254912">
    <property type="component" value="Unassembled WGS sequence"/>
</dbReference>
<dbReference type="NCBIfam" id="TIGR00747">
    <property type="entry name" value="fabH"/>
    <property type="match status" value="1"/>
</dbReference>
<feature type="domain" description="Beta-ketoacyl-[acyl-carrier-protein] synthase III N-terminal" evidence="11">
    <location>
        <begin position="107"/>
        <end position="183"/>
    </location>
</feature>
<dbReference type="UniPathway" id="UPA00094"/>
<proteinExistence type="inferred from homology"/>
<name>A0A288QA79_9LACO</name>
<evidence type="ECO:0000313" key="13">
    <source>
        <dbReference type="Proteomes" id="UP000254912"/>
    </source>
</evidence>
<keyword evidence="13" id="KW-1185">Reference proteome</keyword>
<dbReference type="GO" id="GO:0005737">
    <property type="term" value="C:cytoplasm"/>
    <property type="evidence" value="ECO:0007669"/>
    <property type="project" value="UniProtKB-SubCell"/>
</dbReference>
<accession>A0A288QA79</accession>
<dbReference type="GO" id="GO:0033818">
    <property type="term" value="F:beta-ketoacyl-acyl-carrier-protein synthase III activity"/>
    <property type="evidence" value="ECO:0007669"/>
    <property type="project" value="UniProtKB-UniRule"/>
</dbReference>
<dbReference type="RefSeq" id="WP_070229651.1">
    <property type="nucleotide sequence ID" value="NZ_BJYO01000006.1"/>
</dbReference>
<dbReference type="GO" id="GO:0044550">
    <property type="term" value="P:secondary metabolite biosynthetic process"/>
    <property type="evidence" value="ECO:0007669"/>
    <property type="project" value="TreeGrafter"/>
</dbReference>
<dbReference type="EMBL" id="QRAS01000004">
    <property type="protein sequence ID" value="RDL01606.1"/>
    <property type="molecule type" value="Genomic_DNA"/>
</dbReference>
<reference evidence="12 13" key="1">
    <citation type="submission" date="2018-07" db="EMBL/GenBank/DDBJ databases">
        <title>Genomic Encyclopedia of Type Strains, Phase III (KMG-III): the genomes of soil and plant-associated and newly described type strains.</title>
        <authorList>
            <person name="Whitman W."/>
        </authorList>
    </citation>
    <scope>NUCLEOTIDE SEQUENCE [LARGE SCALE GENOMIC DNA]</scope>
    <source>
        <strain evidence="12 13">CECT 7031</strain>
    </source>
</reference>
<dbReference type="InterPro" id="IPR013751">
    <property type="entry name" value="ACP_syn_III_N"/>
</dbReference>
<keyword evidence="2 9" id="KW-0963">Cytoplasm</keyword>
<dbReference type="EC" id="2.3.1.180" evidence="9"/>
<evidence type="ECO:0000256" key="3">
    <source>
        <dbReference type="ARBA" id="ARBA00022516"/>
    </source>
</evidence>
<keyword evidence="9" id="KW-0511">Multifunctional enzyme</keyword>
<keyword evidence="5 9" id="KW-0276">Fatty acid metabolism</keyword>
<keyword evidence="8 9" id="KW-0012">Acyltransferase</keyword>
<organism evidence="12 13">
    <name type="scientific">Weissella soli</name>
    <dbReference type="NCBI Taxonomy" id="155866"/>
    <lineage>
        <taxon>Bacteria</taxon>
        <taxon>Bacillati</taxon>
        <taxon>Bacillota</taxon>
        <taxon>Bacilli</taxon>
        <taxon>Lactobacillales</taxon>
        <taxon>Lactobacillaceae</taxon>
        <taxon>Weissella</taxon>
    </lineage>
</organism>
<evidence type="ECO:0000256" key="2">
    <source>
        <dbReference type="ARBA" id="ARBA00022490"/>
    </source>
</evidence>
<feature type="domain" description="Beta-ketoacyl-[acyl-carrier-protein] synthase III C-terminal" evidence="10">
    <location>
        <begin position="233"/>
        <end position="321"/>
    </location>
</feature>
<evidence type="ECO:0000256" key="8">
    <source>
        <dbReference type="ARBA" id="ARBA00023315"/>
    </source>
</evidence>
<dbReference type="SUPFAM" id="SSF53901">
    <property type="entry name" value="Thiolase-like"/>
    <property type="match status" value="1"/>
</dbReference>
<dbReference type="PANTHER" id="PTHR34069:SF2">
    <property type="entry name" value="BETA-KETOACYL-[ACYL-CARRIER-PROTEIN] SYNTHASE III"/>
    <property type="match status" value="1"/>
</dbReference>
<feature type="region of interest" description="ACP-binding" evidence="9">
    <location>
        <begin position="250"/>
        <end position="254"/>
    </location>
</feature>
<dbReference type="GO" id="GO:0004315">
    <property type="term" value="F:3-oxoacyl-[acyl-carrier-protein] synthase activity"/>
    <property type="evidence" value="ECO:0007669"/>
    <property type="project" value="InterPro"/>
</dbReference>
<comment type="pathway">
    <text evidence="9">Lipid metabolism; fatty acid biosynthesis.</text>
</comment>
<dbReference type="Gene3D" id="3.40.47.10">
    <property type="match status" value="1"/>
</dbReference>
<comment type="caution">
    <text evidence="12">The sequence shown here is derived from an EMBL/GenBank/DDBJ whole genome shotgun (WGS) entry which is preliminary data.</text>
</comment>
<dbReference type="GeneID" id="94545567"/>
<dbReference type="HAMAP" id="MF_01815">
    <property type="entry name" value="FabH"/>
    <property type="match status" value="1"/>
</dbReference>
<evidence type="ECO:0000256" key="7">
    <source>
        <dbReference type="ARBA" id="ARBA00023160"/>
    </source>
</evidence>
<evidence type="ECO:0000256" key="5">
    <source>
        <dbReference type="ARBA" id="ARBA00022832"/>
    </source>
</evidence>
<sequence>MEQLKIISAMKYVPERVVTNDELATMMDTNDEWIFSRTGIHRRHVVTDENTSDLAIMVAKRLLEQTHIAAESLDFIIVGTMSPDTLSPSVAARVQGAIGATNAFATDLNAACTGLVYSMSFASALLATRYQRGMVIGAEVLSKLLDWQDRTVSVLFGDGAAGVIVERTTEAIGYLGESLRTYGAQGDALTAGAFANTNLTGEITPADPYFHMDGRAVYNFATREVPVVLNEAMEQSGVTADEVDLFLLHQANSRIIDSIAKRMKQPIEKFPMNMVEYGNTSAASIGLLLAELWEAGRIQPGMKIAIAGFGGGLTAGASVLQF</sequence>
<dbReference type="KEGG" id="wso:WSWS_00358"/>
<evidence type="ECO:0000259" key="11">
    <source>
        <dbReference type="Pfam" id="PF08545"/>
    </source>
</evidence>